<dbReference type="AlphaFoldDB" id="A0A1B9GRS8"/>
<evidence type="ECO:0000313" key="2">
    <source>
        <dbReference type="EMBL" id="OCF33779.1"/>
    </source>
</evidence>
<gene>
    <name evidence="2" type="ORF">I316_04491</name>
</gene>
<reference evidence="2 3" key="1">
    <citation type="submission" date="2013-07" db="EMBL/GenBank/DDBJ databases">
        <title>The Genome Sequence of Cryptococcus heveanensis BCC8398.</title>
        <authorList>
            <consortium name="The Broad Institute Genome Sequencing Platform"/>
            <person name="Cuomo C."/>
            <person name="Litvintseva A."/>
            <person name="Chen Y."/>
            <person name="Heitman J."/>
            <person name="Sun S."/>
            <person name="Springer D."/>
            <person name="Dromer F."/>
            <person name="Young S.K."/>
            <person name="Zeng Q."/>
            <person name="Gargeya S."/>
            <person name="Fitzgerald M."/>
            <person name="Abouelleil A."/>
            <person name="Alvarado L."/>
            <person name="Berlin A.M."/>
            <person name="Chapman S.B."/>
            <person name="Dewar J."/>
            <person name="Goldberg J."/>
            <person name="Griggs A."/>
            <person name="Gujja S."/>
            <person name="Hansen M."/>
            <person name="Howarth C."/>
            <person name="Imamovic A."/>
            <person name="Larimer J."/>
            <person name="McCowan C."/>
            <person name="Murphy C."/>
            <person name="Pearson M."/>
            <person name="Priest M."/>
            <person name="Roberts A."/>
            <person name="Saif S."/>
            <person name="Shea T."/>
            <person name="Sykes S."/>
            <person name="Wortman J."/>
            <person name="Nusbaum C."/>
            <person name="Birren B."/>
        </authorList>
    </citation>
    <scope>NUCLEOTIDE SEQUENCE [LARGE SCALE GENOMIC DNA]</scope>
    <source>
        <strain evidence="2 3">BCC8398</strain>
    </source>
</reference>
<evidence type="ECO:0000256" key="1">
    <source>
        <dbReference type="SAM" id="MobiDB-lite"/>
    </source>
</evidence>
<proteinExistence type="predicted"/>
<accession>A0A1B9GRS8</accession>
<evidence type="ECO:0000313" key="3">
    <source>
        <dbReference type="Proteomes" id="UP000092666"/>
    </source>
</evidence>
<dbReference type="EMBL" id="KI669503">
    <property type="protein sequence ID" value="OCF33779.1"/>
    <property type="molecule type" value="Genomic_DNA"/>
</dbReference>
<protein>
    <submittedName>
        <fullName evidence="2">Uncharacterized protein</fullName>
    </submittedName>
</protein>
<dbReference type="Proteomes" id="UP000092666">
    <property type="component" value="Unassembled WGS sequence"/>
</dbReference>
<keyword evidence="3" id="KW-1185">Reference proteome</keyword>
<reference evidence="3" key="2">
    <citation type="submission" date="2013-12" db="EMBL/GenBank/DDBJ databases">
        <title>Evolution of pathogenesis and genome organization in the Tremellales.</title>
        <authorList>
            <person name="Cuomo C."/>
            <person name="Litvintseva A."/>
            <person name="Heitman J."/>
            <person name="Chen Y."/>
            <person name="Sun S."/>
            <person name="Springer D."/>
            <person name="Dromer F."/>
            <person name="Young S."/>
            <person name="Zeng Q."/>
            <person name="Chapman S."/>
            <person name="Gujja S."/>
            <person name="Saif S."/>
            <person name="Birren B."/>
        </authorList>
    </citation>
    <scope>NUCLEOTIDE SEQUENCE [LARGE SCALE GENOMIC DNA]</scope>
    <source>
        <strain evidence="3">BCC8398</strain>
    </source>
</reference>
<feature type="region of interest" description="Disordered" evidence="1">
    <location>
        <begin position="606"/>
        <end position="629"/>
    </location>
</feature>
<sequence length="712" mass="79017">MSKTATVEDSAGGRFRTTVSMEAQPNAVSVHTRDRFSSANCPIHAPSSTFTATSPSIPSLDLNLQANASASNHRQPSARRPRSVSVPPSIPPFAFERFPEDIAAHLVSPIGLVSCHNTLLTLCRCSKGMYDTFIPYLYRDLTLTSWNVRKIFSGLLWDIQAAISSPPEYHDPTNGAVQDCEESRYRAAKAREDELWEGLCWVKWCFGPKEMDDPPFPMSEEERRRRFPLDEGDRDSQDNASMFDWRLSKSDRRARDPLRWSTREERLHEQLDHMMNAQSHYCAASRMTAYPNGRMEVRCDPQVSHRRKLGLLNLVHHLTINDLEAATTLASYLDIAPIPIPDYLRNHPCRRSHPPRRIFLALKSITLGSNLLRTEFVDDEDREQLSRHMPSSRNAFNQIQTIHALACGLRPSSGIACARWESTNSIKVRSRDYIWLSNLEALFRRWEICTFTWHVDLDDDRLPRASMGTGMGGWVAQRSEEVDLSLIAGEDSAQWSFMGCLKTITHLRVFYHGVCSCELGCSNDHLTSGASCSASTPVLGMALGETTSSGGGGGGGGGSNDACLAELGRAAFAIDQMRWGDPLPGSSFKDPNSTWPPAYTNYPLPLRSDPDDLGPGVTESEEGGGGEVQQRSVELIGLPCLIGIPGTPGAPVTHFERVKVAAIGTMMRAGFGKIEIRAAEKRWDSRREWVEKQFKLVGNLGSAEQCNGCGCR</sequence>
<name>A0A1B9GRS8_9TREE</name>
<organism evidence="2 3">
    <name type="scientific">Kwoniella heveanensis BCC8398</name>
    <dbReference type="NCBI Taxonomy" id="1296120"/>
    <lineage>
        <taxon>Eukaryota</taxon>
        <taxon>Fungi</taxon>
        <taxon>Dikarya</taxon>
        <taxon>Basidiomycota</taxon>
        <taxon>Agaricomycotina</taxon>
        <taxon>Tremellomycetes</taxon>
        <taxon>Tremellales</taxon>
        <taxon>Cryptococcaceae</taxon>
        <taxon>Kwoniella</taxon>
    </lineage>
</organism>
<feature type="region of interest" description="Disordered" evidence="1">
    <location>
        <begin position="213"/>
        <end position="241"/>
    </location>
</feature>
<feature type="compositionally biased region" description="Basic and acidic residues" evidence="1">
    <location>
        <begin position="220"/>
        <end position="237"/>
    </location>
</feature>